<evidence type="ECO:0000256" key="1">
    <source>
        <dbReference type="ARBA" id="ARBA00004651"/>
    </source>
</evidence>
<sequence>MPDTGTACSIRYILLIVAVVETLLFSGVFFGWASLVYVLKADGFFTHLCDE</sequence>
<dbReference type="InParanoid" id="C3YBV6"/>
<dbReference type="EMBL" id="GG666498">
    <property type="protein sequence ID" value="EEN62218.1"/>
    <property type="molecule type" value="Genomic_DNA"/>
</dbReference>
<evidence type="ECO:0000256" key="3">
    <source>
        <dbReference type="ARBA" id="ARBA00022692"/>
    </source>
</evidence>
<accession>C3YBV6</accession>
<feature type="non-terminal residue" evidence="8">
    <location>
        <position position="51"/>
    </location>
</feature>
<evidence type="ECO:0000256" key="5">
    <source>
        <dbReference type="ARBA" id="ARBA00023136"/>
    </source>
</evidence>
<name>C3YBV6_BRAFL</name>
<keyword evidence="2" id="KW-1003">Cell membrane</keyword>
<dbReference type="PANTHER" id="PTHR20766">
    <property type="entry name" value="LARGE NEUTRAL AMINO ACIDS TRANSPORTER SMALL SUBUNIT 4-LIKE ISOFORM X1"/>
    <property type="match status" value="1"/>
</dbReference>
<reference evidence="8" key="1">
    <citation type="journal article" date="2008" name="Nature">
        <title>The amphioxus genome and the evolution of the chordate karyotype.</title>
        <authorList>
            <consortium name="US DOE Joint Genome Institute (JGI-PGF)"/>
            <person name="Putnam N.H."/>
            <person name="Butts T."/>
            <person name="Ferrier D.E.K."/>
            <person name="Furlong R.F."/>
            <person name="Hellsten U."/>
            <person name="Kawashima T."/>
            <person name="Robinson-Rechavi M."/>
            <person name="Shoguchi E."/>
            <person name="Terry A."/>
            <person name="Yu J.-K."/>
            <person name="Benito-Gutierrez E.L."/>
            <person name="Dubchak I."/>
            <person name="Garcia-Fernandez J."/>
            <person name="Gibson-Brown J.J."/>
            <person name="Grigoriev I.V."/>
            <person name="Horton A.C."/>
            <person name="de Jong P.J."/>
            <person name="Jurka J."/>
            <person name="Kapitonov V.V."/>
            <person name="Kohara Y."/>
            <person name="Kuroki Y."/>
            <person name="Lindquist E."/>
            <person name="Lucas S."/>
            <person name="Osoegawa K."/>
            <person name="Pennacchio L.A."/>
            <person name="Salamov A.A."/>
            <person name="Satou Y."/>
            <person name="Sauka-Spengler T."/>
            <person name="Schmutz J."/>
            <person name="Shin-I T."/>
            <person name="Toyoda A."/>
            <person name="Bronner-Fraser M."/>
            <person name="Fujiyama A."/>
            <person name="Holland L.Z."/>
            <person name="Holland P.W.H."/>
            <person name="Satoh N."/>
            <person name="Rokhsar D.S."/>
        </authorList>
    </citation>
    <scope>NUCLEOTIDE SEQUENCE [LARGE SCALE GENOMIC DNA]</scope>
    <source>
        <strain evidence="8">S238N-H82</strain>
        <tissue evidence="8">Testes</tissue>
    </source>
</reference>
<evidence type="ECO:0000256" key="2">
    <source>
        <dbReference type="ARBA" id="ARBA00022475"/>
    </source>
</evidence>
<protein>
    <submittedName>
        <fullName evidence="8">Uncharacterized protein</fullName>
    </submittedName>
</protein>
<evidence type="ECO:0000256" key="7">
    <source>
        <dbReference type="SAM" id="Phobius"/>
    </source>
</evidence>
<proteinExistence type="predicted"/>
<comment type="subcellular location">
    <subcellularLocation>
        <location evidence="1">Cell membrane</location>
        <topology evidence="1">Multi-pass membrane protein</topology>
    </subcellularLocation>
</comment>
<keyword evidence="5 7" id="KW-0472">Membrane</keyword>
<dbReference type="AlphaFoldDB" id="C3YBV6"/>
<evidence type="ECO:0000313" key="8">
    <source>
        <dbReference type="EMBL" id="EEN62218.1"/>
    </source>
</evidence>
<feature type="transmembrane region" description="Helical" evidence="7">
    <location>
        <begin position="12"/>
        <end position="38"/>
    </location>
</feature>
<dbReference type="GO" id="GO:0005886">
    <property type="term" value="C:plasma membrane"/>
    <property type="evidence" value="ECO:0007669"/>
    <property type="project" value="UniProtKB-SubCell"/>
</dbReference>
<keyword evidence="6" id="KW-0325">Glycoprotein</keyword>
<organism>
    <name type="scientific">Branchiostoma floridae</name>
    <name type="common">Florida lancelet</name>
    <name type="synonym">Amphioxus</name>
    <dbReference type="NCBI Taxonomy" id="7739"/>
    <lineage>
        <taxon>Eukaryota</taxon>
        <taxon>Metazoa</taxon>
        <taxon>Chordata</taxon>
        <taxon>Cephalochordata</taxon>
        <taxon>Leptocardii</taxon>
        <taxon>Amphioxiformes</taxon>
        <taxon>Branchiostomatidae</taxon>
        <taxon>Branchiostoma</taxon>
    </lineage>
</organism>
<evidence type="ECO:0000256" key="6">
    <source>
        <dbReference type="ARBA" id="ARBA00023180"/>
    </source>
</evidence>
<gene>
    <name evidence="8" type="ORF">BRAFLDRAFT_246907</name>
</gene>
<dbReference type="PANTHER" id="PTHR20766:SF3">
    <property type="entry name" value="LARGE NEUTRAL AMINO ACIDS TRANSPORTER SMALL SUBUNIT 4-LIKE ISOFORM X1"/>
    <property type="match status" value="1"/>
</dbReference>
<keyword evidence="3 7" id="KW-0812">Transmembrane</keyword>
<evidence type="ECO:0000256" key="4">
    <source>
        <dbReference type="ARBA" id="ARBA00022989"/>
    </source>
</evidence>
<keyword evidence="4 7" id="KW-1133">Transmembrane helix</keyword>